<dbReference type="InterPro" id="IPR012338">
    <property type="entry name" value="Beta-lactam/transpept-like"/>
</dbReference>
<dbReference type="InterPro" id="IPR050789">
    <property type="entry name" value="Diverse_Enzym_Activities"/>
</dbReference>
<dbReference type="SUPFAM" id="SSF56601">
    <property type="entry name" value="beta-lactamase/transpeptidase-like"/>
    <property type="match status" value="1"/>
</dbReference>
<dbReference type="InterPro" id="IPR001466">
    <property type="entry name" value="Beta-lactam-related"/>
</dbReference>
<evidence type="ECO:0000313" key="3">
    <source>
        <dbReference type="EMBL" id="AMO96015.1"/>
    </source>
</evidence>
<protein>
    <submittedName>
        <fullName evidence="3">Beta-lactamase family protein</fullName>
    </submittedName>
</protein>
<dbReference type="Gene3D" id="3.40.710.10">
    <property type="entry name" value="DD-peptidase/beta-lactamase superfamily"/>
    <property type="match status" value="1"/>
</dbReference>
<feature type="domain" description="Beta-lactamase-related" evidence="2">
    <location>
        <begin position="71"/>
        <end position="340"/>
    </location>
</feature>
<name>A0A127PE78_9BURK</name>
<evidence type="ECO:0000259" key="2">
    <source>
        <dbReference type="Pfam" id="PF00144"/>
    </source>
</evidence>
<feature type="chain" id="PRO_5007276899" evidence="1">
    <location>
        <begin position="29"/>
        <end position="394"/>
    </location>
</feature>
<keyword evidence="1" id="KW-0732">Signal</keyword>
<dbReference type="PANTHER" id="PTHR43283">
    <property type="entry name" value="BETA-LACTAMASE-RELATED"/>
    <property type="match status" value="1"/>
</dbReference>
<gene>
    <name evidence="3" type="ORF">CFter6_3381</name>
</gene>
<sequence>MGTWKIRSALWTALALCLIVFFSHHANATDGHCAPGIGEDIGSAAPSAEGVSSERLIALLQQLDEGKYDVRSLVVMRDCQIVMERYKVGIGRNYNHAMYSVTKSISSTLVGALLYQEKLKNLDTPITGLIERPSGLRGDGWNKLENITLKNVMQMSSGFDYKHDPSSNPIYDARQDRIGAVVSQNIIATPGTRFNYSDADAVMTGTVIAGISGDNLLDFAGKTLFKPLHMTNYAWWFPDQGGRLPGGWGLRLRPMDMLKLGQLYLQNGEWNGVRIFSATYPDLAWAPGVSSRYGLHWWIGRVLGVQFFFASGFKGQRIYVFPSLKIVAALVASLPGKEDALVTTEVVTALIEATNPATSPISEEADGKLLKIQKTGFEGETHVRQDMQDSPRRF</sequence>
<reference evidence="3 4" key="1">
    <citation type="submission" date="2015-11" db="EMBL/GenBank/DDBJ databases">
        <title>Exploring the genomic traits of fungus-feeding bacterial genus Collimonas.</title>
        <authorList>
            <person name="Song C."/>
            <person name="Schmidt R."/>
            <person name="de Jager V."/>
            <person name="Krzyzanowska D."/>
            <person name="Jongedijk E."/>
            <person name="Cankar K."/>
            <person name="Beekwilder J."/>
            <person name="van Veen A."/>
            <person name="de Boer W."/>
            <person name="van Veen J.A."/>
            <person name="Garbeva P."/>
        </authorList>
    </citation>
    <scope>NUCLEOTIDE SEQUENCE [LARGE SCALE GENOMIC DNA]</scope>
    <source>
        <strain evidence="3 4">Ter6</strain>
    </source>
</reference>
<dbReference type="EMBL" id="CP013232">
    <property type="protein sequence ID" value="AMO96015.1"/>
    <property type="molecule type" value="Genomic_DNA"/>
</dbReference>
<accession>A0A127PE78</accession>
<dbReference type="AlphaFoldDB" id="A0A127PE78"/>
<evidence type="ECO:0000313" key="4">
    <source>
        <dbReference type="Proteomes" id="UP000072421"/>
    </source>
</evidence>
<dbReference type="RefSeq" id="WP_061540698.1">
    <property type="nucleotide sequence ID" value="NZ_CP013232.1"/>
</dbReference>
<proteinExistence type="predicted"/>
<dbReference type="Proteomes" id="UP000072421">
    <property type="component" value="Chromosome"/>
</dbReference>
<dbReference type="Pfam" id="PF00144">
    <property type="entry name" value="Beta-lactamase"/>
    <property type="match status" value="1"/>
</dbReference>
<feature type="signal peptide" evidence="1">
    <location>
        <begin position="1"/>
        <end position="28"/>
    </location>
</feature>
<dbReference type="PANTHER" id="PTHR43283:SF7">
    <property type="entry name" value="BETA-LACTAMASE-RELATED DOMAIN-CONTAINING PROTEIN"/>
    <property type="match status" value="1"/>
</dbReference>
<dbReference type="PATRIC" id="fig|158899.10.peg.3361"/>
<evidence type="ECO:0000256" key="1">
    <source>
        <dbReference type="SAM" id="SignalP"/>
    </source>
</evidence>
<dbReference type="OrthoDB" id="8582986at2"/>
<organism evidence="3">
    <name type="scientific">Collimonas fungivorans</name>
    <dbReference type="NCBI Taxonomy" id="158899"/>
    <lineage>
        <taxon>Bacteria</taxon>
        <taxon>Pseudomonadati</taxon>
        <taxon>Pseudomonadota</taxon>
        <taxon>Betaproteobacteria</taxon>
        <taxon>Burkholderiales</taxon>
        <taxon>Oxalobacteraceae</taxon>
        <taxon>Collimonas</taxon>
    </lineage>
</organism>